<evidence type="ECO:0000259" key="8">
    <source>
        <dbReference type="PROSITE" id="PS50195"/>
    </source>
</evidence>
<keyword evidence="5" id="KW-0446">Lipid-binding</keyword>
<dbReference type="AlphaFoldDB" id="A0A6I8NSW1"/>
<dbReference type="PROSITE" id="PS50195">
    <property type="entry name" value="PX"/>
    <property type="match status" value="1"/>
</dbReference>
<dbReference type="SMART" id="SM00312">
    <property type="entry name" value="PX"/>
    <property type="match status" value="1"/>
</dbReference>
<keyword evidence="7" id="KW-0968">Cytoplasmic vesicle</keyword>
<keyword evidence="10" id="KW-1185">Reference proteome</keyword>
<dbReference type="InParanoid" id="A0A6I8NSW1"/>
<accession>A0A6I8NSW1</accession>
<dbReference type="GO" id="GO:0030659">
    <property type="term" value="C:cytoplasmic vesicle membrane"/>
    <property type="evidence" value="ECO:0007669"/>
    <property type="project" value="UniProtKB-SubCell"/>
</dbReference>
<keyword evidence="3" id="KW-0813">Transport</keyword>
<evidence type="ECO:0000256" key="4">
    <source>
        <dbReference type="ARBA" id="ARBA00022927"/>
    </source>
</evidence>
<sequence length="368" mass="42298">MADGGVAVLEVHIPSVGPEAEGPDRTLEKGHMVFRVEIFYNGRRHTIQRRYSEFHALHKRIKKLCKVPDFPVKRVPNWRSKVLEQRRQGLEAYIQGVLYLNQEIPKELLEFLKLRHFPSDTKASSLDSLGEFLPGNSSCQLHHRPVLNFNKDPYVDPPSSANNLGIVTPKRPVLSVSARKIKDNAADWHNLIKKWETLNDAGFTVANKIVNTRIGALTKDPKMELEGSHEISSSDQTLPEFNKELDSLCKELHGALESMVKIQLKMEKLTSTTKGICDLETYHHRVGKCPVPLFHTWPTTYFYEVSLKLSEMYKKELRLKRTVVEALAHTRERDPMMTYLSIWLHQPYLDESSKAHLESMLYETGHRP</sequence>
<evidence type="ECO:0000256" key="3">
    <source>
        <dbReference type="ARBA" id="ARBA00022448"/>
    </source>
</evidence>
<dbReference type="InterPro" id="IPR001683">
    <property type="entry name" value="PX_dom"/>
</dbReference>
<organism evidence="9 10">
    <name type="scientific">Ornithorhynchus anatinus</name>
    <name type="common">Duckbill platypus</name>
    <dbReference type="NCBI Taxonomy" id="9258"/>
    <lineage>
        <taxon>Eukaryota</taxon>
        <taxon>Metazoa</taxon>
        <taxon>Chordata</taxon>
        <taxon>Craniata</taxon>
        <taxon>Vertebrata</taxon>
        <taxon>Euteleostomi</taxon>
        <taxon>Mammalia</taxon>
        <taxon>Monotremata</taxon>
        <taxon>Ornithorhynchidae</taxon>
        <taxon>Ornithorhynchus</taxon>
    </lineage>
</organism>
<dbReference type="PRINTS" id="PR02040">
    <property type="entry name" value="CDK2IP"/>
</dbReference>
<feature type="domain" description="PX" evidence="8">
    <location>
        <begin position="12"/>
        <end position="125"/>
    </location>
</feature>
<dbReference type="PANTHER" id="PTHR15813">
    <property type="entry name" value="SORTING NEXIN-22 AND 24"/>
    <property type="match status" value="1"/>
</dbReference>
<dbReference type="InterPro" id="IPR036871">
    <property type="entry name" value="PX_dom_sf"/>
</dbReference>
<dbReference type="FunCoup" id="A0A6I8NSW1">
    <property type="interactions" value="294"/>
</dbReference>
<reference evidence="9" key="3">
    <citation type="submission" date="2025-09" db="UniProtKB">
        <authorList>
            <consortium name="Ensembl"/>
        </authorList>
    </citation>
    <scope>IDENTIFICATION</scope>
    <source>
        <strain evidence="9">Glennie</strain>
    </source>
</reference>
<evidence type="ECO:0000256" key="6">
    <source>
        <dbReference type="ARBA" id="ARBA00023136"/>
    </source>
</evidence>
<evidence type="ECO:0000256" key="2">
    <source>
        <dbReference type="ARBA" id="ARBA00010883"/>
    </source>
</evidence>
<dbReference type="SUPFAM" id="SSF64268">
    <property type="entry name" value="PX domain"/>
    <property type="match status" value="1"/>
</dbReference>
<dbReference type="Pfam" id="PF00787">
    <property type="entry name" value="PX"/>
    <property type="match status" value="1"/>
</dbReference>
<dbReference type="GO" id="GO:0015031">
    <property type="term" value="P:protein transport"/>
    <property type="evidence" value="ECO:0007669"/>
    <property type="project" value="UniProtKB-KW"/>
</dbReference>
<dbReference type="CDD" id="cd06880">
    <property type="entry name" value="PX_SNX22"/>
    <property type="match status" value="1"/>
</dbReference>
<evidence type="ECO:0000313" key="9">
    <source>
        <dbReference type="Ensembl" id="ENSOANP00000044101.1"/>
    </source>
</evidence>
<dbReference type="InterPro" id="IPR052467">
    <property type="entry name" value="Sorting_nexin_PX-domain"/>
</dbReference>
<evidence type="ECO:0000256" key="5">
    <source>
        <dbReference type="ARBA" id="ARBA00023121"/>
    </source>
</evidence>
<name>A0A6I8NSW1_ORNAN</name>
<comment type="subcellular location">
    <subcellularLocation>
        <location evidence="1">Cytoplasmic vesicle membrane</location>
        <topology evidence="1">Peripheral membrane protein</topology>
        <orientation evidence="1">Cytoplasmic side</orientation>
    </subcellularLocation>
</comment>
<keyword evidence="4" id="KW-0653">Protein transport</keyword>
<protein>
    <submittedName>
        <fullName evidence="9">Cyclin dependent kinase 2 interacting protein</fullName>
    </submittedName>
</protein>
<dbReference type="GeneTree" id="ENSGT00390000015784"/>
<comment type="similarity">
    <text evidence="2">Belongs to the sorting nexin family.</text>
</comment>
<dbReference type="Gene3D" id="3.30.1520.10">
    <property type="entry name" value="Phox-like domain"/>
    <property type="match status" value="1"/>
</dbReference>
<evidence type="ECO:0000256" key="7">
    <source>
        <dbReference type="ARBA" id="ARBA00023329"/>
    </source>
</evidence>
<dbReference type="Proteomes" id="UP000002279">
    <property type="component" value="Chromosome 5"/>
</dbReference>
<dbReference type="Ensembl" id="ENSOANT00000066393.1">
    <property type="protein sequence ID" value="ENSOANP00000044101.1"/>
    <property type="gene ID" value="ENSOANG00000041082.1"/>
</dbReference>
<dbReference type="PANTHER" id="PTHR15813:SF8">
    <property type="entry name" value="SORTING NEXIN-22"/>
    <property type="match status" value="1"/>
</dbReference>
<gene>
    <name evidence="9" type="primary">SNX22</name>
</gene>
<evidence type="ECO:0000256" key="1">
    <source>
        <dbReference type="ARBA" id="ARBA00004180"/>
    </source>
</evidence>
<evidence type="ECO:0000313" key="10">
    <source>
        <dbReference type="Proteomes" id="UP000002279"/>
    </source>
</evidence>
<proteinExistence type="inferred from homology"/>
<reference evidence="9" key="2">
    <citation type="submission" date="2025-08" db="UniProtKB">
        <authorList>
            <consortium name="Ensembl"/>
        </authorList>
    </citation>
    <scope>IDENTIFICATION</scope>
    <source>
        <strain evidence="9">Glennie</strain>
    </source>
</reference>
<dbReference type="InterPro" id="IPR023250">
    <property type="entry name" value="Cyclin-dep_Kinase_2_interact"/>
</dbReference>
<dbReference type="Bgee" id="ENSOANG00000041082">
    <property type="expression patterns" value="Expressed in testis and 7 other cell types or tissues"/>
</dbReference>
<reference evidence="9 10" key="1">
    <citation type="journal article" date="2008" name="Nature">
        <title>Genome analysis of the platypus reveals unique signatures of evolution.</title>
        <authorList>
            <person name="Warren W.C."/>
            <person name="Hillier L.W."/>
            <person name="Marshall Graves J.A."/>
            <person name="Birney E."/>
            <person name="Ponting C.P."/>
            <person name="Grutzner F."/>
            <person name="Belov K."/>
            <person name="Miller W."/>
            <person name="Clarke L."/>
            <person name="Chinwalla A.T."/>
            <person name="Yang S.P."/>
            <person name="Heger A."/>
            <person name="Locke D.P."/>
            <person name="Miethke P."/>
            <person name="Waters P.D."/>
            <person name="Veyrunes F."/>
            <person name="Fulton L."/>
            <person name="Fulton B."/>
            <person name="Graves T."/>
            <person name="Wallis J."/>
            <person name="Puente X.S."/>
            <person name="Lopez-Otin C."/>
            <person name="Ordonez G.R."/>
            <person name="Eichler E.E."/>
            <person name="Chen L."/>
            <person name="Cheng Z."/>
            <person name="Deakin J.E."/>
            <person name="Alsop A."/>
            <person name="Thompson K."/>
            <person name="Kirby P."/>
            <person name="Papenfuss A.T."/>
            <person name="Wakefield M.J."/>
            <person name="Olender T."/>
            <person name="Lancet D."/>
            <person name="Huttley G.A."/>
            <person name="Smit A.F."/>
            <person name="Pask A."/>
            <person name="Temple-Smith P."/>
            <person name="Batzer M.A."/>
            <person name="Walker J.A."/>
            <person name="Konkel M.K."/>
            <person name="Harris R.S."/>
            <person name="Whittington C.M."/>
            <person name="Wong E.S."/>
            <person name="Gemmell N.J."/>
            <person name="Buschiazzo E."/>
            <person name="Vargas Jentzsch I.M."/>
            <person name="Merkel A."/>
            <person name="Schmitz J."/>
            <person name="Zemann A."/>
            <person name="Churakov G."/>
            <person name="Kriegs J.O."/>
            <person name="Brosius J."/>
            <person name="Murchison E.P."/>
            <person name="Sachidanandam R."/>
            <person name="Smith C."/>
            <person name="Hannon G.J."/>
            <person name="Tsend-Ayush E."/>
            <person name="McMillan D."/>
            <person name="Attenborough R."/>
            <person name="Rens W."/>
            <person name="Ferguson-Smith M."/>
            <person name="Lefevre C.M."/>
            <person name="Sharp J.A."/>
            <person name="Nicholas K.R."/>
            <person name="Ray D.A."/>
            <person name="Kube M."/>
            <person name="Reinhardt R."/>
            <person name="Pringle T.H."/>
            <person name="Taylor J."/>
            <person name="Jones R.C."/>
            <person name="Nixon B."/>
            <person name="Dacheux J.L."/>
            <person name="Niwa H."/>
            <person name="Sekita Y."/>
            <person name="Huang X."/>
            <person name="Stark A."/>
            <person name="Kheradpour P."/>
            <person name="Kellis M."/>
            <person name="Flicek P."/>
            <person name="Chen Y."/>
            <person name="Webber C."/>
            <person name="Hardison R."/>
            <person name="Nelson J."/>
            <person name="Hallsworth-Pepin K."/>
            <person name="Delehaunty K."/>
            <person name="Markovic C."/>
            <person name="Minx P."/>
            <person name="Feng Y."/>
            <person name="Kremitzki C."/>
            <person name="Mitreva M."/>
            <person name="Glasscock J."/>
            <person name="Wylie T."/>
            <person name="Wohldmann P."/>
            <person name="Thiru P."/>
            <person name="Nhan M.N."/>
            <person name="Pohl C.S."/>
            <person name="Smith S.M."/>
            <person name="Hou S."/>
            <person name="Nefedov M."/>
            <person name="de Jong P.J."/>
            <person name="Renfree M.B."/>
            <person name="Mardis E.R."/>
            <person name="Wilson R.K."/>
        </authorList>
    </citation>
    <scope>NUCLEOTIDE SEQUENCE [LARGE SCALE GENOMIC DNA]</scope>
    <source>
        <strain evidence="9 10">Glennie</strain>
    </source>
</reference>
<dbReference type="GO" id="GO:1901981">
    <property type="term" value="F:phosphatidylinositol phosphate binding"/>
    <property type="evidence" value="ECO:0000318"/>
    <property type="project" value="GO_Central"/>
</dbReference>
<keyword evidence="6" id="KW-0472">Membrane</keyword>